<dbReference type="EMBL" id="LAZP02000623">
    <property type="protein sequence ID" value="PFH56253.1"/>
    <property type="molecule type" value="Genomic_DNA"/>
</dbReference>
<dbReference type="AlphaFoldDB" id="A0A2A9P5U4"/>
<name>A0A2A9P5U4_OPHUN</name>
<protein>
    <submittedName>
        <fullName evidence="2">Uncharacterized protein</fullName>
    </submittedName>
</protein>
<evidence type="ECO:0000313" key="3">
    <source>
        <dbReference type="Proteomes" id="UP000037136"/>
    </source>
</evidence>
<comment type="caution">
    <text evidence="2">The sequence shown here is derived from an EMBL/GenBank/DDBJ whole genome shotgun (WGS) entry which is preliminary data.</text>
</comment>
<organism evidence="2 3">
    <name type="scientific">Ophiocordyceps unilateralis</name>
    <name type="common">Zombie-ant fungus</name>
    <name type="synonym">Torrubia unilateralis</name>
    <dbReference type="NCBI Taxonomy" id="268505"/>
    <lineage>
        <taxon>Eukaryota</taxon>
        <taxon>Fungi</taxon>
        <taxon>Dikarya</taxon>
        <taxon>Ascomycota</taxon>
        <taxon>Pezizomycotina</taxon>
        <taxon>Sordariomycetes</taxon>
        <taxon>Hypocreomycetidae</taxon>
        <taxon>Hypocreales</taxon>
        <taxon>Ophiocordycipitaceae</taxon>
        <taxon>Ophiocordyceps</taxon>
    </lineage>
</organism>
<keyword evidence="3" id="KW-1185">Reference proteome</keyword>
<sequence>MHPGASARSRNADVAGCRYKLDFLTTLPERLITVPLNIACYCVPADARRPGHRGVAVQDPPPLSLPKKGERLGEE</sequence>
<gene>
    <name evidence="2" type="ORF">XA68_16836</name>
</gene>
<reference evidence="2 3" key="1">
    <citation type="journal article" date="2015" name="BMC Genomics">
        <title>Gene expression during zombie ant biting behavior reflects the complexity underlying fungal parasitic behavioral manipulation.</title>
        <authorList>
            <person name="de Bekker C."/>
            <person name="Ohm R.A."/>
            <person name="Loreto R.G."/>
            <person name="Sebastian A."/>
            <person name="Albert I."/>
            <person name="Merrow M."/>
            <person name="Brachmann A."/>
            <person name="Hughes D.P."/>
        </authorList>
    </citation>
    <scope>NUCLEOTIDE SEQUENCE [LARGE SCALE GENOMIC DNA]</scope>
    <source>
        <strain evidence="2 3">SC16a</strain>
    </source>
</reference>
<dbReference type="Proteomes" id="UP000037136">
    <property type="component" value="Unassembled WGS sequence"/>
</dbReference>
<reference evidence="2 3" key="2">
    <citation type="journal article" date="2017" name="Sci. Rep.">
        <title>Ant-infecting Ophiocordyceps genomes reveal a high diversity of potential behavioral manipulation genes and a possible major role for enterotoxins.</title>
        <authorList>
            <person name="de Bekker C."/>
            <person name="Ohm R.A."/>
            <person name="Evans H.C."/>
            <person name="Brachmann A."/>
            <person name="Hughes D.P."/>
        </authorList>
    </citation>
    <scope>NUCLEOTIDE SEQUENCE [LARGE SCALE GENOMIC DNA]</scope>
    <source>
        <strain evidence="2 3">SC16a</strain>
    </source>
</reference>
<accession>A0A2A9P5U4</accession>
<evidence type="ECO:0000256" key="1">
    <source>
        <dbReference type="SAM" id="MobiDB-lite"/>
    </source>
</evidence>
<evidence type="ECO:0000313" key="2">
    <source>
        <dbReference type="EMBL" id="PFH56253.1"/>
    </source>
</evidence>
<proteinExistence type="predicted"/>
<feature type="region of interest" description="Disordered" evidence="1">
    <location>
        <begin position="50"/>
        <end position="75"/>
    </location>
</feature>